<keyword evidence="6 7" id="KW-0503">Monooxygenase</keyword>
<dbReference type="PANTHER" id="PTHR46696:SF1">
    <property type="entry name" value="CYTOCHROME P450 YJIB-RELATED"/>
    <property type="match status" value="1"/>
</dbReference>
<dbReference type="OrthoDB" id="4511384at2"/>
<evidence type="ECO:0000256" key="4">
    <source>
        <dbReference type="ARBA" id="ARBA00023002"/>
    </source>
</evidence>
<reference evidence="9 10" key="1">
    <citation type="submission" date="2015-07" db="EMBL/GenBank/DDBJ databases">
        <title>Genome analysis of myxobacterium Chondromyces crocatus Cm c5 reveals a high potential for natural compound synthesis and the genetic basis for the loss of fruiting body formation.</title>
        <authorList>
            <person name="Zaburannyi N."/>
            <person name="Bunk B."/>
            <person name="Maier J."/>
            <person name="Overmann J."/>
            <person name="Mueller R."/>
        </authorList>
    </citation>
    <scope>NUCLEOTIDE SEQUENCE [LARGE SCALE GENOMIC DNA]</scope>
    <source>
        <strain evidence="9 10">Cm c5</strain>
    </source>
</reference>
<keyword evidence="3 7" id="KW-0479">Metal-binding</keyword>
<keyword evidence="4 7" id="KW-0560">Oxidoreductase</keyword>
<dbReference type="InterPro" id="IPR002397">
    <property type="entry name" value="Cyt_P450_B"/>
</dbReference>
<dbReference type="GO" id="GO:0020037">
    <property type="term" value="F:heme binding"/>
    <property type="evidence" value="ECO:0007669"/>
    <property type="project" value="InterPro"/>
</dbReference>
<dbReference type="GO" id="GO:0005506">
    <property type="term" value="F:iron ion binding"/>
    <property type="evidence" value="ECO:0007669"/>
    <property type="project" value="InterPro"/>
</dbReference>
<feature type="compositionally biased region" description="Basic and acidic residues" evidence="8">
    <location>
        <begin position="16"/>
        <end position="26"/>
    </location>
</feature>
<dbReference type="PRINTS" id="PR00359">
    <property type="entry name" value="BP450"/>
</dbReference>
<keyword evidence="10" id="KW-1185">Reference proteome</keyword>
<evidence type="ECO:0000313" key="9">
    <source>
        <dbReference type="EMBL" id="AKT40687.1"/>
    </source>
</evidence>
<accession>A0A0K1EJ42</accession>
<evidence type="ECO:0000256" key="5">
    <source>
        <dbReference type="ARBA" id="ARBA00023004"/>
    </source>
</evidence>
<evidence type="ECO:0000256" key="8">
    <source>
        <dbReference type="SAM" id="MobiDB-lite"/>
    </source>
</evidence>
<dbReference type="InterPro" id="IPR036396">
    <property type="entry name" value="Cyt_P450_sf"/>
</dbReference>
<dbReference type="EMBL" id="CP012159">
    <property type="protein sequence ID" value="AKT40687.1"/>
    <property type="molecule type" value="Genomic_DNA"/>
</dbReference>
<dbReference type="GO" id="GO:0016705">
    <property type="term" value="F:oxidoreductase activity, acting on paired donors, with incorporation or reduction of molecular oxygen"/>
    <property type="evidence" value="ECO:0007669"/>
    <property type="project" value="InterPro"/>
</dbReference>
<proteinExistence type="inferred from homology"/>
<dbReference type="STRING" id="52.CMC5_048430"/>
<name>A0A0K1EJ42_CHOCO</name>
<evidence type="ECO:0000256" key="2">
    <source>
        <dbReference type="ARBA" id="ARBA00022617"/>
    </source>
</evidence>
<dbReference type="FunFam" id="1.10.630.10:FF:000018">
    <property type="entry name" value="Cytochrome P450 monooxygenase"/>
    <property type="match status" value="1"/>
</dbReference>
<dbReference type="PROSITE" id="PS00086">
    <property type="entry name" value="CYTOCHROME_P450"/>
    <property type="match status" value="1"/>
</dbReference>
<sequence length="461" mass="51067">METRASQEQPRALRAVTEDVSRRDAQGGESIPVLNVGDPEFLGGAYEAYEALREKGPVVRVAIPVSTGSDEEENPEGRTAFQEIYGKEVFFLSRYAEVFEALRDERFSSCPHALKSAEELAEEPVVAEELKPLRDSLLTTDAPDHTRLRKLVQPSFTAQAMEALRPRIVQLAQGLLDQAEAAAAARGEKAGERRMDLVEAFAYPLPVTVISELLGIPEADRDRVRHWTEDLLINRGSRGLDKAALGKLQEFSTYLRALFVERRDRPAEDLISRMVHAKEEGDALSEDELLSMVFLIYVAGHVTTVNLIGNGVFALLTHPEQLERFKASPSLSRGVVEETLRFWGPVDTVSGRIAKEDVEIAGTVIPKGSRVMCGLAAASHDPARFDHPEAFDITRPDAGRHVAFGRGIHLCLGAPLARLEGQIAFEVLFDRFPSLRLSRPAEEMSWGHKVLRGFDEIPVLF</sequence>
<evidence type="ECO:0000256" key="6">
    <source>
        <dbReference type="ARBA" id="ARBA00023033"/>
    </source>
</evidence>
<protein>
    <submittedName>
        <fullName evidence="9">Cytochrome P450</fullName>
    </submittedName>
</protein>
<dbReference type="InterPro" id="IPR017972">
    <property type="entry name" value="Cyt_P450_CS"/>
</dbReference>
<keyword evidence="5 7" id="KW-0408">Iron</keyword>
<organism evidence="9 10">
    <name type="scientific">Chondromyces crocatus</name>
    <dbReference type="NCBI Taxonomy" id="52"/>
    <lineage>
        <taxon>Bacteria</taxon>
        <taxon>Pseudomonadati</taxon>
        <taxon>Myxococcota</taxon>
        <taxon>Polyangia</taxon>
        <taxon>Polyangiales</taxon>
        <taxon>Polyangiaceae</taxon>
        <taxon>Chondromyces</taxon>
    </lineage>
</organism>
<evidence type="ECO:0000256" key="7">
    <source>
        <dbReference type="RuleBase" id="RU000461"/>
    </source>
</evidence>
<evidence type="ECO:0000313" key="10">
    <source>
        <dbReference type="Proteomes" id="UP000067626"/>
    </source>
</evidence>
<dbReference type="SUPFAM" id="SSF48264">
    <property type="entry name" value="Cytochrome P450"/>
    <property type="match status" value="1"/>
</dbReference>
<dbReference type="Proteomes" id="UP000067626">
    <property type="component" value="Chromosome"/>
</dbReference>
<dbReference type="CDD" id="cd11029">
    <property type="entry name" value="CYP107-like"/>
    <property type="match status" value="1"/>
</dbReference>
<dbReference type="KEGG" id="ccro:CMC5_048430"/>
<comment type="similarity">
    <text evidence="1 7">Belongs to the cytochrome P450 family.</text>
</comment>
<dbReference type="Pfam" id="PF00067">
    <property type="entry name" value="p450"/>
    <property type="match status" value="1"/>
</dbReference>
<gene>
    <name evidence="9" type="ORF">CMC5_048430</name>
</gene>
<evidence type="ECO:0000256" key="3">
    <source>
        <dbReference type="ARBA" id="ARBA00022723"/>
    </source>
</evidence>
<dbReference type="AlphaFoldDB" id="A0A0K1EJ42"/>
<dbReference type="PATRIC" id="fig|52.7.peg.5350"/>
<dbReference type="Gene3D" id="1.10.630.10">
    <property type="entry name" value="Cytochrome P450"/>
    <property type="match status" value="1"/>
</dbReference>
<dbReference type="PANTHER" id="PTHR46696">
    <property type="entry name" value="P450, PUTATIVE (EUROFUNG)-RELATED"/>
    <property type="match status" value="1"/>
</dbReference>
<dbReference type="GO" id="GO:0004497">
    <property type="term" value="F:monooxygenase activity"/>
    <property type="evidence" value="ECO:0007669"/>
    <property type="project" value="UniProtKB-KW"/>
</dbReference>
<feature type="region of interest" description="Disordered" evidence="8">
    <location>
        <begin position="1"/>
        <end position="32"/>
    </location>
</feature>
<dbReference type="RefSeq" id="WP_082362732.1">
    <property type="nucleotide sequence ID" value="NZ_CP012159.1"/>
</dbReference>
<evidence type="ECO:0000256" key="1">
    <source>
        <dbReference type="ARBA" id="ARBA00010617"/>
    </source>
</evidence>
<dbReference type="InterPro" id="IPR001128">
    <property type="entry name" value="Cyt_P450"/>
</dbReference>
<keyword evidence="2 7" id="KW-0349">Heme</keyword>